<dbReference type="AlphaFoldDB" id="A0A1I7T7D7"/>
<evidence type="ECO:0000313" key="2">
    <source>
        <dbReference type="Proteomes" id="UP000095282"/>
    </source>
</evidence>
<reference evidence="3" key="1">
    <citation type="submission" date="2016-11" db="UniProtKB">
        <authorList>
            <consortium name="WormBaseParasite"/>
        </authorList>
    </citation>
    <scope>IDENTIFICATION</scope>
</reference>
<evidence type="ECO:0000256" key="1">
    <source>
        <dbReference type="SAM" id="MobiDB-lite"/>
    </source>
</evidence>
<dbReference type="WBParaSite" id="Csp11.Scaffold528.g3134.t1">
    <property type="protein sequence ID" value="Csp11.Scaffold528.g3134.t1"/>
    <property type="gene ID" value="Csp11.Scaffold528.g3134"/>
</dbReference>
<feature type="compositionally biased region" description="Basic and acidic residues" evidence="1">
    <location>
        <begin position="22"/>
        <end position="63"/>
    </location>
</feature>
<accession>A0A1I7T7D7</accession>
<protein>
    <submittedName>
        <fullName evidence="3">Uncharacterized protein</fullName>
    </submittedName>
</protein>
<feature type="region of interest" description="Disordered" evidence="1">
    <location>
        <begin position="1"/>
        <end position="92"/>
    </location>
</feature>
<dbReference type="Proteomes" id="UP000095282">
    <property type="component" value="Unplaced"/>
</dbReference>
<keyword evidence="2" id="KW-1185">Reference proteome</keyword>
<evidence type="ECO:0000313" key="3">
    <source>
        <dbReference type="WBParaSite" id="Csp11.Scaffold528.g3134.t1"/>
    </source>
</evidence>
<organism evidence="2 3">
    <name type="scientific">Caenorhabditis tropicalis</name>
    <dbReference type="NCBI Taxonomy" id="1561998"/>
    <lineage>
        <taxon>Eukaryota</taxon>
        <taxon>Metazoa</taxon>
        <taxon>Ecdysozoa</taxon>
        <taxon>Nematoda</taxon>
        <taxon>Chromadorea</taxon>
        <taxon>Rhabditida</taxon>
        <taxon>Rhabditina</taxon>
        <taxon>Rhabditomorpha</taxon>
        <taxon>Rhabditoidea</taxon>
        <taxon>Rhabditidae</taxon>
        <taxon>Peloderinae</taxon>
        <taxon>Caenorhabditis</taxon>
    </lineage>
</organism>
<name>A0A1I7T7D7_9PELO</name>
<feature type="compositionally biased region" description="Polar residues" evidence="1">
    <location>
        <begin position="83"/>
        <end position="92"/>
    </location>
</feature>
<proteinExistence type="predicted"/>
<sequence>MRVAAKITEDVGSVGPISSTGDARRTDSRRSDVKRSLTTSHTRESDRNLSMDERWRMTDDGGMRRRWSQRQGNMSKEDGTGRRGSTNDNSKM</sequence>